<dbReference type="EMBL" id="JABFTP020000124">
    <property type="protein sequence ID" value="KAL3280218.1"/>
    <property type="molecule type" value="Genomic_DNA"/>
</dbReference>
<proteinExistence type="predicted"/>
<evidence type="ECO:0000259" key="6">
    <source>
        <dbReference type="PROSITE" id="PS50850"/>
    </source>
</evidence>
<comment type="subcellular location">
    <subcellularLocation>
        <location evidence="1">Membrane</location>
        <topology evidence="1">Multi-pass membrane protein</topology>
    </subcellularLocation>
</comment>
<dbReference type="Gene3D" id="1.20.1250.20">
    <property type="entry name" value="MFS general substrate transporter like domains"/>
    <property type="match status" value="2"/>
</dbReference>
<evidence type="ECO:0000313" key="7">
    <source>
        <dbReference type="EMBL" id="KAL3280218.1"/>
    </source>
</evidence>
<feature type="transmembrane region" description="Helical" evidence="5">
    <location>
        <begin position="317"/>
        <end position="341"/>
    </location>
</feature>
<evidence type="ECO:0000256" key="1">
    <source>
        <dbReference type="ARBA" id="ARBA00004141"/>
    </source>
</evidence>
<dbReference type="AlphaFoldDB" id="A0ABD2NNC3"/>
<feature type="transmembrane region" description="Helical" evidence="5">
    <location>
        <begin position="116"/>
        <end position="135"/>
    </location>
</feature>
<feature type="transmembrane region" description="Helical" evidence="5">
    <location>
        <begin position="155"/>
        <end position="177"/>
    </location>
</feature>
<feature type="transmembrane region" description="Helical" evidence="5">
    <location>
        <begin position="24"/>
        <end position="44"/>
    </location>
</feature>
<keyword evidence="3 5" id="KW-1133">Transmembrane helix</keyword>
<organism evidence="7 8">
    <name type="scientific">Cryptolaemus montrouzieri</name>
    <dbReference type="NCBI Taxonomy" id="559131"/>
    <lineage>
        <taxon>Eukaryota</taxon>
        <taxon>Metazoa</taxon>
        <taxon>Ecdysozoa</taxon>
        <taxon>Arthropoda</taxon>
        <taxon>Hexapoda</taxon>
        <taxon>Insecta</taxon>
        <taxon>Pterygota</taxon>
        <taxon>Neoptera</taxon>
        <taxon>Endopterygota</taxon>
        <taxon>Coleoptera</taxon>
        <taxon>Polyphaga</taxon>
        <taxon>Cucujiformia</taxon>
        <taxon>Coccinelloidea</taxon>
        <taxon>Coccinellidae</taxon>
        <taxon>Scymninae</taxon>
        <taxon>Scymnini</taxon>
        <taxon>Cryptolaemus</taxon>
    </lineage>
</organism>
<evidence type="ECO:0000256" key="4">
    <source>
        <dbReference type="ARBA" id="ARBA00023136"/>
    </source>
</evidence>
<feature type="transmembrane region" description="Helical" evidence="5">
    <location>
        <begin position="380"/>
        <end position="401"/>
    </location>
</feature>
<sequence length="452" mass="49272">MIDSNCNFQKSNSEDSITLYKYRWIIIVIYGLFNAINYFQGFLFNVIANIVEDYYGVDETLTQMAGLVFMIAFIIIFIPVGHFIETTSLKTASLVGSGLTAVGNCLKLLAISPGSFYWILISQTICAIANVFMLLTPSKLASAWFGAEEVSTACAIGLVGTQMGVALGTVVPAIIVRSNSDKDVVGDELNLLFVYVAAISVILFIVVILFFRSNPPTPPSFSQAELSTTQDDKVTYWLATKGFLKNKDYLIVLFSIGIGYGIWNSFGILVNQIFLQSFPDDDSSEVGILTSITCITGGCFGTMIFGYILDKTHKFKIVAFTVLLANTIASIGQAVCFVNSYKLGVMIIVPVNGFFSGSLMVLGFEYAIETTYPTPEPFGAGILYAVVNLSAVLYVFIYSAVANISFALGQAIFVVSLAFATVAVLFISPELRRRNANLKCEINEGFDKKVIE</sequence>
<dbReference type="InterPro" id="IPR049680">
    <property type="entry name" value="FLVCR1-2_SLC49-like"/>
</dbReference>
<feature type="transmembrane region" description="Helical" evidence="5">
    <location>
        <begin position="249"/>
        <end position="274"/>
    </location>
</feature>
<feature type="transmembrane region" description="Helical" evidence="5">
    <location>
        <begin position="407"/>
        <end position="427"/>
    </location>
</feature>
<dbReference type="PANTHER" id="PTHR10924:SF4">
    <property type="entry name" value="GH15861P"/>
    <property type="match status" value="1"/>
</dbReference>
<name>A0ABD2NNC3_9CUCU</name>
<keyword evidence="8" id="KW-1185">Reference proteome</keyword>
<keyword evidence="4 5" id="KW-0472">Membrane</keyword>
<dbReference type="InterPro" id="IPR036259">
    <property type="entry name" value="MFS_trans_sf"/>
</dbReference>
<evidence type="ECO:0000256" key="3">
    <source>
        <dbReference type="ARBA" id="ARBA00022989"/>
    </source>
</evidence>
<feature type="transmembrane region" description="Helical" evidence="5">
    <location>
        <begin position="189"/>
        <end position="211"/>
    </location>
</feature>
<dbReference type="Pfam" id="PF07690">
    <property type="entry name" value="MFS_1"/>
    <property type="match status" value="1"/>
</dbReference>
<comment type="caution">
    <text evidence="7">The sequence shown here is derived from an EMBL/GenBank/DDBJ whole genome shotgun (WGS) entry which is preliminary data.</text>
</comment>
<dbReference type="InterPro" id="IPR020846">
    <property type="entry name" value="MFS_dom"/>
</dbReference>
<dbReference type="GO" id="GO:0016020">
    <property type="term" value="C:membrane"/>
    <property type="evidence" value="ECO:0007669"/>
    <property type="project" value="UniProtKB-SubCell"/>
</dbReference>
<protein>
    <recommendedName>
        <fullName evidence="6">Major facilitator superfamily (MFS) profile domain-containing protein</fullName>
    </recommendedName>
</protein>
<keyword evidence="2 5" id="KW-0812">Transmembrane</keyword>
<reference evidence="7 8" key="1">
    <citation type="journal article" date="2021" name="BMC Biol.">
        <title>Horizontally acquired antibacterial genes associated with adaptive radiation of ladybird beetles.</title>
        <authorList>
            <person name="Li H.S."/>
            <person name="Tang X.F."/>
            <person name="Huang Y.H."/>
            <person name="Xu Z.Y."/>
            <person name="Chen M.L."/>
            <person name="Du X.Y."/>
            <person name="Qiu B.Y."/>
            <person name="Chen P.T."/>
            <person name="Zhang W."/>
            <person name="Slipinski A."/>
            <person name="Escalona H.E."/>
            <person name="Waterhouse R.M."/>
            <person name="Zwick A."/>
            <person name="Pang H."/>
        </authorList>
    </citation>
    <scope>NUCLEOTIDE SEQUENCE [LARGE SCALE GENOMIC DNA]</scope>
    <source>
        <strain evidence="7">SYSU2018</strain>
    </source>
</reference>
<gene>
    <name evidence="7" type="ORF">HHI36_017717</name>
</gene>
<feature type="transmembrane region" description="Helical" evidence="5">
    <location>
        <begin position="286"/>
        <end position="310"/>
    </location>
</feature>
<feature type="transmembrane region" description="Helical" evidence="5">
    <location>
        <begin position="64"/>
        <end position="84"/>
    </location>
</feature>
<dbReference type="SUPFAM" id="SSF103473">
    <property type="entry name" value="MFS general substrate transporter"/>
    <property type="match status" value="1"/>
</dbReference>
<feature type="transmembrane region" description="Helical" evidence="5">
    <location>
        <begin position="347"/>
        <end position="368"/>
    </location>
</feature>
<feature type="transmembrane region" description="Helical" evidence="5">
    <location>
        <begin position="91"/>
        <end position="110"/>
    </location>
</feature>
<dbReference type="InterPro" id="IPR011701">
    <property type="entry name" value="MFS"/>
</dbReference>
<evidence type="ECO:0000256" key="2">
    <source>
        <dbReference type="ARBA" id="ARBA00022692"/>
    </source>
</evidence>
<dbReference type="PROSITE" id="PS50850">
    <property type="entry name" value="MFS"/>
    <property type="match status" value="1"/>
</dbReference>
<evidence type="ECO:0000256" key="5">
    <source>
        <dbReference type="SAM" id="Phobius"/>
    </source>
</evidence>
<accession>A0ABD2NNC3</accession>
<dbReference type="Proteomes" id="UP001516400">
    <property type="component" value="Unassembled WGS sequence"/>
</dbReference>
<evidence type="ECO:0000313" key="8">
    <source>
        <dbReference type="Proteomes" id="UP001516400"/>
    </source>
</evidence>
<dbReference type="PANTHER" id="PTHR10924">
    <property type="entry name" value="MAJOR FACILITATOR SUPERFAMILY PROTEIN-RELATED"/>
    <property type="match status" value="1"/>
</dbReference>
<feature type="domain" description="Major facilitator superfamily (MFS) profile" evidence="6">
    <location>
        <begin position="26"/>
        <end position="432"/>
    </location>
</feature>